<sequence length="259" mass="29891">MMTETKEAGAKDTGGEDMDEELRKLMGEVSESQRDSEVTRVLSAFKLNPWAQLGVDFTTPDDVLNKTYRKKSLMIHPDKCKHPDAQNAFAILAKAKKLCQDKNQRRVMKQTLQDALDMVMHEKKIEADDPAVKTEAFKDIVVARANKVLGDIEWRKRQLEKRMAEEETAKQQEIEEEKEKRKRKAEADKVWEDKRDSRVSDWRSFQDKGKKRKVKRREKEQDVLQEAAIKHALKVSRLSVSIFSPYACRLSDESGIGAL</sequence>
<dbReference type="eggNOG" id="KOG1150">
    <property type="taxonomic scope" value="Eukaryota"/>
</dbReference>
<feature type="domain" description="J" evidence="2">
    <location>
        <begin position="48"/>
        <end position="112"/>
    </location>
</feature>
<feature type="compositionally biased region" description="Basic and acidic residues" evidence="1">
    <location>
        <begin position="1"/>
        <end position="14"/>
    </location>
</feature>
<evidence type="ECO:0000313" key="4">
    <source>
        <dbReference type="Proteomes" id="UP000054560"/>
    </source>
</evidence>
<dbReference type="AlphaFoldDB" id="A0A0L0G276"/>
<organism evidence="3 4">
    <name type="scientific">Sphaeroforma arctica JP610</name>
    <dbReference type="NCBI Taxonomy" id="667725"/>
    <lineage>
        <taxon>Eukaryota</taxon>
        <taxon>Ichthyosporea</taxon>
        <taxon>Ichthyophonida</taxon>
        <taxon>Sphaeroforma</taxon>
    </lineage>
</organism>
<dbReference type="GeneID" id="25905019"/>
<reference evidence="3 4" key="1">
    <citation type="submission" date="2011-02" db="EMBL/GenBank/DDBJ databases">
        <title>The Genome Sequence of Sphaeroforma arctica JP610.</title>
        <authorList>
            <consortium name="The Broad Institute Genome Sequencing Platform"/>
            <person name="Russ C."/>
            <person name="Cuomo C."/>
            <person name="Young S.K."/>
            <person name="Zeng Q."/>
            <person name="Gargeya S."/>
            <person name="Alvarado L."/>
            <person name="Berlin A."/>
            <person name="Chapman S.B."/>
            <person name="Chen Z."/>
            <person name="Freedman E."/>
            <person name="Gellesch M."/>
            <person name="Goldberg J."/>
            <person name="Griggs A."/>
            <person name="Gujja S."/>
            <person name="Heilman E."/>
            <person name="Heiman D."/>
            <person name="Howarth C."/>
            <person name="Mehta T."/>
            <person name="Neiman D."/>
            <person name="Pearson M."/>
            <person name="Roberts A."/>
            <person name="Saif S."/>
            <person name="Shea T."/>
            <person name="Shenoy N."/>
            <person name="Sisk P."/>
            <person name="Stolte C."/>
            <person name="Sykes S."/>
            <person name="White J."/>
            <person name="Yandava C."/>
            <person name="Burger G."/>
            <person name="Gray M.W."/>
            <person name="Holland P.W.H."/>
            <person name="King N."/>
            <person name="Lang F.B.F."/>
            <person name="Roger A.J."/>
            <person name="Ruiz-Trillo I."/>
            <person name="Haas B."/>
            <person name="Nusbaum C."/>
            <person name="Birren B."/>
        </authorList>
    </citation>
    <scope>NUCLEOTIDE SEQUENCE [LARGE SCALE GENOMIC DNA]</scope>
    <source>
        <strain evidence="3 4">JP610</strain>
    </source>
</reference>
<dbReference type="CDD" id="cd06257">
    <property type="entry name" value="DnaJ"/>
    <property type="match status" value="1"/>
</dbReference>
<dbReference type="OrthoDB" id="342454at2759"/>
<dbReference type="PROSITE" id="PS50076">
    <property type="entry name" value="DNAJ_2"/>
    <property type="match status" value="1"/>
</dbReference>
<dbReference type="InterPro" id="IPR001623">
    <property type="entry name" value="DnaJ_domain"/>
</dbReference>
<feature type="compositionally biased region" description="Basic and acidic residues" evidence="1">
    <location>
        <begin position="162"/>
        <end position="208"/>
    </location>
</feature>
<dbReference type="PANTHER" id="PTHR46620:SF1">
    <property type="entry name" value="J DOMAIN-CONTAINING PROTEIN SPF31"/>
    <property type="match status" value="1"/>
</dbReference>
<dbReference type="PANTHER" id="PTHR46620">
    <property type="entry name" value="J DOMAIN-CONTAINING PROTEIN SPF31"/>
    <property type="match status" value="1"/>
</dbReference>
<dbReference type="SMART" id="SM00271">
    <property type="entry name" value="DnaJ"/>
    <property type="match status" value="1"/>
</dbReference>
<feature type="region of interest" description="Disordered" evidence="1">
    <location>
        <begin position="162"/>
        <end position="221"/>
    </location>
</feature>
<dbReference type="Gene3D" id="1.10.287.110">
    <property type="entry name" value="DnaJ domain"/>
    <property type="match status" value="1"/>
</dbReference>
<dbReference type="STRING" id="667725.A0A0L0G276"/>
<keyword evidence="4" id="KW-1185">Reference proteome</keyword>
<dbReference type="Proteomes" id="UP000054560">
    <property type="component" value="Unassembled WGS sequence"/>
</dbReference>
<dbReference type="SUPFAM" id="SSF46565">
    <property type="entry name" value="Chaperone J-domain"/>
    <property type="match status" value="1"/>
</dbReference>
<evidence type="ECO:0000256" key="1">
    <source>
        <dbReference type="SAM" id="MobiDB-lite"/>
    </source>
</evidence>
<evidence type="ECO:0000313" key="3">
    <source>
        <dbReference type="EMBL" id="KNC83237.1"/>
    </source>
</evidence>
<gene>
    <name evidence="3" type="ORF">SARC_04515</name>
</gene>
<dbReference type="RefSeq" id="XP_014157139.1">
    <property type="nucleotide sequence ID" value="XM_014301664.1"/>
</dbReference>
<dbReference type="InterPro" id="IPR036869">
    <property type="entry name" value="J_dom_sf"/>
</dbReference>
<proteinExistence type="predicted"/>
<dbReference type="Pfam" id="PF00226">
    <property type="entry name" value="DnaJ"/>
    <property type="match status" value="1"/>
</dbReference>
<accession>A0A0L0G276</accession>
<feature type="compositionally biased region" description="Basic and acidic residues" evidence="1">
    <location>
        <begin position="21"/>
        <end position="33"/>
    </location>
</feature>
<feature type="region of interest" description="Disordered" evidence="1">
    <location>
        <begin position="1"/>
        <end position="33"/>
    </location>
</feature>
<protein>
    <recommendedName>
        <fullName evidence="2">J domain-containing protein</fullName>
    </recommendedName>
</protein>
<name>A0A0L0G276_9EUKA</name>
<dbReference type="EMBL" id="KQ241852">
    <property type="protein sequence ID" value="KNC83237.1"/>
    <property type="molecule type" value="Genomic_DNA"/>
</dbReference>
<evidence type="ECO:0000259" key="2">
    <source>
        <dbReference type="PROSITE" id="PS50076"/>
    </source>
</evidence>